<evidence type="ECO:0008006" key="3">
    <source>
        <dbReference type="Google" id="ProtNLM"/>
    </source>
</evidence>
<name>A0A821YBV0_9BILA</name>
<evidence type="ECO:0000313" key="1">
    <source>
        <dbReference type="EMBL" id="CAF4956420.1"/>
    </source>
</evidence>
<reference evidence="1" key="1">
    <citation type="submission" date="2021-02" db="EMBL/GenBank/DDBJ databases">
        <authorList>
            <person name="Nowell W R."/>
        </authorList>
    </citation>
    <scope>NUCLEOTIDE SEQUENCE</scope>
</reference>
<protein>
    <recommendedName>
        <fullName evidence="3">DNA-directed DNA polymerase</fullName>
    </recommendedName>
</protein>
<dbReference type="AlphaFoldDB" id="A0A821YBV0"/>
<feature type="non-terminal residue" evidence="1">
    <location>
        <position position="95"/>
    </location>
</feature>
<evidence type="ECO:0000313" key="2">
    <source>
        <dbReference type="Proteomes" id="UP000663838"/>
    </source>
</evidence>
<accession>A0A821YBV0</accession>
<gene>
    <name evidence="1" type="ORF">TOA249_LOCUS34090</name>
</gene>
<dbReference type="Proteomes" id="UP000663838">
    <property type="component" value="Unassembled WGS sequence"/>
</dbReference>
<sequence>MNLKIDIDKVQYDASKRSLAKVQLNSLWGKLALNRENYDEYAIVESNEELWGYLYDKSFEVKDLFCGTKKALVRYKTVKEYNSKISRGVNVVIAA</sequence>
<organism evidence="1 2">
    <name type="scientific">Rotaria socialis</name>
    <dbReference type="NCBI Taxonomy" id="392032"/>
    <lineage>
        <taxon>Eukaryota</taxon>
        <taxon>Metazoa</taxon>
        <taxon>Spiralia</taxon>
        <taxon>Gnathifera</taxon>
        <taxon>Rotifera</taxon>
        <taxon>Eurotatoria</taxon>
        <taxon>Bdelloidea</taxon>
        <taxon>Philodinida</taxon>
        <taxon>Philodinidae</taxon>
        <taxon>Rotaria</taxon>
    </lineage>
</organism>
<dbReference type="EMBL" id="CAJOBS010015192">
    <property type="protein sequence ID" value="CAF4956420.1"/>
    <property type="molecule type" value="Genomic_DNA"/>
</dbReference>
<proteinExistence type="predicted"/>
<comment type="caution">
    <text evidence="1">The sequence shown here is derived from an EMBL/GenBank/DDBJ whole genome shotgun (WGS) entry which is preliminary data.</text>
</comment>